<gene>
    <name evidence="1" type="ORF">JCM19240_1794</name>
</gene>
<protein>
    <submittedName>
        <fullName evidence="1">Uncharacterized protein</fullName>
    </submittedName>
</protein>
<dbReference type="AlphaFoldDB" id="A0A090T8P9"/>
<accession>A0A090T8P9</accession>
<keyword evidence="2" id="KW-1185">Reference proteome</keyword>
<proteinExistence type="predicted"/>
<dbReference type="EMBL" id="BBMT01000010">
    <property type="protein sequence ID" value="GAL36350.1"/>
    <property type="molecule type" value="Genomic_DNA"/>
</dbReference>
<dbReference type="Proteomes" id="UP000029224">
    <property type="component" value="Unassembled WGS sequence"/>
</dbReference>
<evidence type="ECO:0000313" key="1">
    <source>
        <dbReference type="EMBL" id="GAL36350.1"/>
    </source>
</evidence>
<reference evidence="1 2" key="1">
    <citation type="submission" date="2014-09" db="EMBL/GenBank/DDBJ databases">
        <title>Vibrio maritimus JCM 19240. (C210) whole genome shotgun sequence.</title>
        <authorList>
            <person name="Sawabe T."/>
            <person name="Meirelles P."/>
            <person name="Nakanishi M."/>
            <person name="Sayaka M."/>
            <person name="Hattori M."/>
            <person name="Ohkuma M."/>
        </authorList>
    </citation>
    <scope>NUCLEOTIDE SEQUENCE [LARGE SCALE GENOMIC DNA]</scope>
    <source>
        <strain evidence="1 2">JCM 19240</strain>
    </source>
</reference>
<sequence>MTKLDERLSLLEEAKLEKEIDSSRELFVGIPSLLERLILTFKL</sequence>
<name>A0A090T8P9_9VIBR</name>
<comment type="caution">
    <text evidence="1">The sequence shown here is derived from an EMBL/GenBank/DDBJ whole genome shotgun (WGS) entry which is preliminary data.</text>
</comment>
<organism evidence="1 2">
    <name type="scientific">Vibrio maritimus</name>
    <dbReference type="NCBI Taxonomy" id="990268"/>
    <lineage>
        <taxon>Bacteria</taxon>
        <taxon>Pseudomonadati</taxon>
        <taxon>Pseudomonadota</taxon>
        <taxon>Gammaproteobacteria</taxon>
        <taxon>Vibrionales</taxon>
        <taxon>Vibrionaceae</taxon>
        <taxon>Vibrio</taxon>
    </lineage>
</organism>
<evidence type="ECO:0000313" key="2">
    <source>
        <dbReference type="Proteomes" id="UP000029224"/>
    </source>
</evidence>
<reference evidence="1 2" key="2">
    <citation type="submission" date="2014-09" db="EMBL/GenBank/DDBJ databases">
        <authorList>
            <consortium name="NBRP consortium"/>
            <person name="Sawabe T."/>
            <person name="Meirelles P."/>
            <person name="Nakanishi M."/>
            <person name="Sayaka M."/>
            <person name="Hattori M."/>
            <person name="Ohkuma M."/>
        </authorList>
    </citation>
    <scope>NUCLEOTIDE SEQUENCE [LARGE SCALE GENOMIC DNA]</scope>
    <source>
        <strain evidence="1 2">JCM 19240</strain>
    </source>
</reference>